<reference evidence="1" key="2">
    <citation type="submission" date="2020-06" db="EMBL/GenBank/DDBJ databases">
        <title>Helianthus annuus Genome sequencing and assembly Release 2.</title>
        <authorList>
            <person name="Gouzy J."/>
            <person name="Langlade N."/>
            <person name="Munos S."/>
        </authorList>
    </citation>
    <scope>NUCLEOTIDE SEQUENCE</scope>
    <source>
        <tissue evidence="1">Leaves</tissue>
    </source>
</reference>
<evidence type="ECO:0000313" key="2">
    <source>
        <dbReference type="Proteomes" id="UP000215914"/>
    </source>
</evidence>
<proteinExistence type="predicted"/>
<dbReference type="AlphaFoldDB" id="A0A9K3J8A4"/>
<evidence type="ECO:0000313" key="1">
    <source>
        <dbReference type="EMBL" id="KAF5810312.1"/>
    </source>
</evidence>
<reference evidence="1" key="1">
    <citation type="journal article" date="2017" name="Nature">
        <title>The sunflower genome provides insights into oil metabolism, flowering and Asterid evolution.</title>
        <authorList>
            <person name="Badouin H."/>
            <person name="Gouzy J."/>
            <person name="Grassa C.J."/>
            <person name="Murat F."/>
            <person name="Staton S.E."/>
            <person name="Cottret L."/>
            <person name="Lelandais-Briere C."/>
            <person name="Owens G.L."/>
            <person name="Carrere S."/>
            <person name="Mayjonade B."/>
            <person name="Legrand L."/>
            <person name="Gill N."/>
            <person name="Kane N.C."/>
            <person name="Bowers J.E."/>
            <person name="Hubner S."/>
            <person name="Bellec A."/>
            <person name="Berard A."/>
            <person name="Berges H."/>
            <person name="Blanchet N."/>
            <person name="Boniface M.C."/>
            <person name="Brunel D."/>
            <person name="Catrice O."/>
            <person name="Chaidir N."/>
            <person name="Claudel C."/>
            <person name="Donnadieu C."/>
            <person name="Faraut T."/>
            <person name="Fievet G."/>
            <person name="Helmstetter N."/>
            <person name="King M."/>
            <person name="Knapp S.J."/>
            <person name="Lai Z."/>
            <person name="Le Paslier M.C."/>
            <person name="Lippi Y."/>
            <person name="Lorenzon L."/>
            <person name="Mandel J.R."/>
            <person name="Marage G."/>
            <person name="Marchand G."/>
            <person name="Marquand E."/>
            <person name="Bret-Mestries E."/>
            <person name="Morien E."/>
            <person name="Nambeesan S."/>
            <person name="Nguyen T."/>
            <person name="Pegot-Espagnet P."/>
            <person name="Pouilly N."/>
            <person name="Raftis F."/>
            <person name="Sallet E."/>
            <person name="Schiex T."/>
            <person name="Thomas J."/>
            <person name="Vandecasteele C."/>
            <person name="Vares D."/>
            <person name="Vear F."/>
            <person name="Vautrin S."/>
            <person name="Crespi M."/>
            <person name="Mangin B."/>
            <person name="Burke J.M."/>
            <person name="Salse J."/>
            <person name="Munos S."/>
            <person name="Vincourt P."/>
            <person name="Rieseberg L.H."/>
            <person name="Langlade N.B."/>
        </authorList>
    </citation>
    <scope>NUCLEOTIDE SEQUENCE</scope>
    <source>
        <tissue evidence="1">Leaves</tissue>
    </source>
</reference>
<sequence length="75" mass="8409">MKGTEQHIEGTYDKANETATGRLSKFLENNRISLDTQEKISLEAANGLMVKLKNDLEPFKVITEDKTPWEKSGAV</sequence>
<dbReference type="EMBL" id="MNCJ02000319">
    <property type="protein sequence ID" value="KAF5810312.1"/>
    <property type="molecule type" value="Genomic_DNA"/>
</dbReference>
<organism evidence="1 2">
    <name type="scientific">Helianthus annuus</name>
    <name type="common">Common sunflower</name>
    <dbReference type="NCBI Taxonomy" id="4232"/>
    <lineage>
        <taxon>Eukaryota</taxon>
        <taxon>Viridiplantae</taxon>
        <taxon>Streptophyta</taxon>
        <taxon>Embryophyta</taxon>
        <taxon>Tracheophyta</taxon>
        <taxon>Spermatophyta</taxon>
        <taxon>Magnoliopsida</taxon>
        <taxon>eudicotyledons</taxon>
        <taxon>Gunneridae</taxon>
        <taxon>Pentapetalae</taxon>
        <taxon>asterids</taxon>
        <taxon>campanulids</taxon>
        <taxon>Asterales</taxon>
        <taxon>Asteraceae</taxon>
        <taxon>Asteroideae</taxon>
        <taxon>Heliantheae alliance</taxon>
        <taxon>Heliantheae</taxon>
        <taxon>Helianthus</taxon>
    </lineage>
</organism>
<keyword evidence="2" id="KW-1185">Reference proteome</keyword>
<dbReference type="Gramene" id="mRNA:HanXRQr2_Chr04g0167941">
    <property type="protein sequence ID" value="CDS:HanXRQr2_Chr04g0167941.1"/>
    <property type="gene ID" value="HanXRQr2_Chr04g0167941"/>
</dbReference>
<name>A0A9K3J8A4_HELAN</name>
<gene>
    <name evidence="1" type="ORF">HanXRQr2_Chr04g0167941</name>
</gene>
<comment type="caution">
    <text evidence="1">The sequence shown here is derived from an EMBL/GenBank/DDBJ whole genome shotgun (WGS) entry which is preliminary data.</text>
</comment>
<accession>A0A9K3J8A4</accession>
<dbReference type="Proteomes" id="UP000215914">
    <property type="component" value="Unassembled WGS sequence"/>
</dbReference>
<protein>
    <submittedName>
        <fullName evidence="1">Uncharacterized protein</fullName>
    </submittedName>
</protein>